<dbReference type="InterPro" id="IPR015897">
    <property type="entry name" value="CHK_kinase-like"/>
</dbReference>
<protein>
    <submittedName>
        <fullName evidence="1">Juvenile hormone</fullName>
    </submittedName>
</protein>
<dbReference type="OrthoDB" id="190089at2759"/>
<evidence type="ECO:0000313" key="1">
    <source>
        <dbReference type="EMBL" id="AXX71242.1"/>
    </source>
</evidence>
<dbReference type="EMBL" id="MG262375">
    <property type="protein sequence ID" value="AXX71242.1"/>
    <property type="molecule type" value="mRNA"/>
</dbReference>
<dbReference type="SUPFAM" id="SSF56112">
    <property type="entry name" value="Protein kinase-like (PK-like)"/>
    <property type="match status" value="1"/>
</dbReference>
<dbReference type="Pfam" id="PF02958">
    <property type="entry name" value="EcKL"/>
    <property type="match status" value="1"/>
</dbReference>
<dbReference type="PANTHER" id="PTHR11012:SF30">
    <property type="entry name" value="PROTEIN KINASE-LIKE DOMAIN-CONTAINING"/>
    <property type="match status" value="1"/>
</dbReference>
<dbReference type="Gene3D" id="3.90.1200.10">
    <property type="match status" value="1"/>
</dbReference>
<dbReference type="PANTHER" id="PTHR11012">
    <property type="entry name" value="PROTEIN KINASE-LIKE DOMAIN-CONTAINING"/>
    <property type="match status" value="1"/>
</dbReference>
<accession>A0A385GMR9</accession>
<dbReference type="InterPro" id="IPR004119">
    <property type="entry name" value="EcKL"/>
</dbReference>
<name>A0A385GMR9_9DIPT</name>
<organism evidence="1">
    <name type="scientific">Bradysia odoriphaga</name>
    <dbReference type="NCBI Taxonomy" id="1564500"/>
    <lineage>
        <taxon>Eukaryota</taxon>
        <taxon>Metazoa</taxon>
        <taxon>Ecdysozoa</taxon>
        <taxon>Arthropoda</taxon>
        <taxon>Hexapoda</taxon>
        <taxon>Insecta</taxon>
        <taxon>Pterygota</taxon>
        <taxon>Neoptera</taxon>
        <taxon>Endopterygota</taxon>
        <taxon>Diptera</taxon>
        <taxon>Nematocera</taxon>
        <taxon>Sciaroidea</taxon>
        <taxon>Sciaridae</taxon>
        <taxon>Bradysia</taxon>
    </lineage>
</organism>
<dbReference type="InterPro" id="IPR011009">
    <property type="entry name" value="Kinase-like_dom_sf"/>
</dbReference>
<dbReference type="AlphaFoldDB" id="A0A385GMR9"/>
<proteinExistence type="evidence at transcript level"/>
<sequence length="433" mass="50084">MKLHTGVLRNSLRQTMSERQVPAFVRNLLNEIGEKNGFRDRTMRFESGSNPGDGFTSNIVRAIISDRNSDRNLHLVYKLAPENKNQRNGFNSSFTFANEANFYNKLMPIFAKFQVEKNLPKENQFLLIPKCYAAVADDNKEEYALIFEDLRSQGFSMWDRSKACPVENIRLGIREIGKFHALSIAMKDQHPDRFAEFKKLTEIAEKFLDSPNLLQMFDTSFERSISVLKSDEHKNIYRQIRTNIKKHFMDCFEEPHAQFGVMSHGDFWTNNCVYRFVNDTDIANDIRILDWQTVGYTTPAIDVLFSLFVSTDKALRDTEYQNLVRLYYQTLSQTVKLLGSNPDKLFTFENLQSELKRVGSFVLLVAPFYKQLSHAKATELTNWNVMCDNVDQGGEQQELYTLLSTAGKLAYERTLNDVVGDVVRMGYYQNSKL</sequence>
<reference evidence="1" key="1">
    <citation type="submission" date="2017-10" db="EMBL/GenBank/DDBJ databases">
        <title>Genome-wide analysis of developmental stage-specific transcription in Bradysia odoriphaga.</title>
        <authorList>
            <person name="Chen H."/>
            <person name="Lin L."/>
            <person name="Xie M."/>
            <person name="Zhang G."/>
            <person name="Su W."/>
        </authorList>
    </citation>
    <scope>NUCLEOTIDE SEQUENCE</scope>
    <source>
        <strain evidence="1">Yanji</strain>
    </source>
</reference>
<dbReference type="SMART" id="SM00587">
    <property type="entry name" value="CHK"/>
    <property type="match status" value="1"/>
</dbReference>